<organism evidence="2">
    <name type="scientific">anaerobic digester metagenome</name>
    <dbReference type="NCBI Taxonomy" id="1263854"/>
    <lineage>
        <taxon>unclassified sequences</taxon>
        <taxon>metagenomes</taxon>
        <taxon>ecological metagenomes</taxon>
    </lineage>
</organism>
<evidence type="ECO:0008006" key="3">
    <source>
        <dbReference type="Google" id="ProtNLM"/>
    </source>
</evidence>
<reference evidence="2" key="1">
    <citation type="submission" date="2019-03" db="EMBL/GenBank/DDBJ databases">
        <authorList>
            <person name="Hao L."/>
        </authorList>
    </citation>
    <scope>NUCLEOTIDE SEQUENCE</scope>
</reference>
<dbReference type="EMBL" id="CAADRN010000017">
    <property type="protein sequence ID" value="VFU11348.1"/>
    <property type="molecule type" value="Genomic_DNA"/>
</dbReference>
<dbReference type="InterPro" id="IPR019644">
    <property type="entry name" value="DUF2508"/>
</dbReference>
<feature type="region of interest" description="Disordered" evidence="1">
    <location>
        <begin position="94"/>
        <end position="116"/>
    </location>
</feature>
<protein>
    <recommendedName>
        <fullName evidence="3">DUF2508 domain-containing protein</fullName>
    </recommendedName>
</protein>
<accession>A0A485LV82</accession>
<gene>
    <name evidence="2" type="ORF">SCFA_1130006</name>
</gene>
<evidence type="ECO:0000313" key="2">
    <source>
        <dbReference type="EMBL" id="VFU11348.1"/>
    </source>
</evidence>
<dbReference type="Pfam" id="PF10704">
    <property type="entry name" value="DUF2508"/>
    <property type="match status" value="1"/>
</dbReference>
<sequence>MKILTTLKTIIVTELCKIKDLLDQTTVFSLPNAVENARQEWQLALKEMNYTDSDLSEYVIYKINAAERRYIALLELARKEGVTAWPAIPEYCPDQEDCSGSGDEAGSVKSTSLCSN</sequence>
<dbReference type="AlphaFoldDB" id="A0A485LV82"/>
<proteinExistence type="predicted"/>
<name>A0A485LV82_9ZZZZ</name>
<evidence type="ECO:0000256" key="1">
    <source>
        <dbReference type="SAM" id="MobiDB-lite"/>
    </source>
</evidence>